<evidence type="ECO:0000313" key="12">
    <source>
        <dbReference type="EMBL" id="OQA60609.1"/>
    </source>
</evidence>
<dbReference type="InterPro" id="IPR036611">
    <property type="entry name" value="Trigger_fac_ribosome-bd_sf"/>
</dbReference>
<evidence type="ECO:0000256" key="3">
    <source>
        <dbReference type="ARBA" id="ARBA00013194"/>
    </source>
</evidence>
<dbReference type="Gene3D" id="3.10.50.40">
    <property type="match status" value="1"/>
</dbReference>
<comment type="subcellular location">
    <subcellularLocation>
        <location evidence="9">Cytoplasm</location>
    </subcellularLocation>
    <text evidence="9">About half TF is bound to the ribosome near the polypeptide exit tunnel while the other half is free in the cytoplasm.</text>
</comment>
<comment type="caution">
    <text evidence="12">The sequence shown here is derived from an EMBL/GenBank/DDBJ whole genome shotgun (WGS) entry which is preliminary data.</text>
</comment>
<evidence type="ECO:0000259" key="10">
    <source>
        <dbReference type="Pfam" id="PF05697"/>
    </source>
</evidence>
<dbReference type="InterPro" id="IPR027304">
    <property type="entry name" value="Trigger_fact/SurA_dom_sf"/>
</dbReference>
<proteinExistence type="inferred from homology"/>
<evidence type="ECO:0000256" key="7">
    <source>
        <dbReference type="ARBA" id="ARBA00023235"/>
    </source>
</evidence>
<dbReference type="GO" id="GO:0043022">
    <property type="term" value="F:ribosome binding"/>
    <property type="evidence" value="ECO:0007669"/>
    <property type="project" value="TreeGrafter"/>
</dbReference>
<dbReference type="SUPFAM" id="SSF109998">
    <property type="entry name" value="Triger factor/SurA peptide-binding domain-like"/>
    <property type="match status" value="1"/>
</dbReference>
<dbReference type="Pfam" id="PF05697">
    <property type="entry name" value="Trigger_N"/>
    <property type="match status" value="1"/>
</dbReference>
<keyword evidence="7 9" id="KW-0413">Isomerase</keyword>
<dbReference type="SUPFAM" id="SSF102735">
    <property type="entry name" value="Trigger factor ribosome-binding domain"/>
    <property type="match status" value="1"/>
</dbReference>
<sequence length="436" mass="50836">MVQFKKEEKEKHLYEYEITIEEEKVQEKLENIYKEASLRVAVPGFRKGKAPRAILKAHLNQNFIKDELARSLVPDALSKVIKEENLTLFGEPDIDLVTVEEGQPLVFKALILEKPQTTLANLEDIEVRKYKVVIRDSDVEKEIEGIQKSRGLWKEKEDLPVETGDMVKVKIEDKEYAVMASFSDDESVLSRVVIGLKRGETGKFRPQETEADKPAEEVDFTVIEIMKKEIPELNEEFLTQLNPELKSLDDLRLKTRESLEKWAEDLVQIRMEKEAVALLAKKSEVVVPSVLIDHETKHQIDHFIEHIQKDGMTLEKYMEITNTDFESIEKDFRKQALWQLKKMFVLQEYADKNGISVGKEEMNEEMERIAQRTGKEVEDVKQILEKNNKMDDLMDQKLQQKLILDILQKVKTKELEEPINIDQWKALEDPEEEMVE</sequence>
<evidence type="ECO:0000256" key="6">
    <source>
        <dbReference type="ARBA" id="ARBA00023186"/>
    </source>
</evidence>
<protein>
    <recommendedName>
        <fullName evidence="4 9">Trigger factor</fullName>
        <shortName evidence="9">TF</shortName>
        <ecNumber evidence="3 9">5.2.1.8</ecNumber>
    </recommendedName>
    <alternativeName>
        <fullName evidence="8 9">PPIase</fullName>
    </alternativeName>
</protein>
<dbReference type="EC" id="5.2.1.8" evidence="3 9"/>
<dbReference type="GO" id="GO:0051083">
    <property type="term" value="P:'de novo' cotranslational protein folding"/>
    <property type="evidence" value="ECO:0007669"/>
    <property type="project" value="TreeGrafter"/>
</dbReference>
<dbReference type="PIRSF" id="PIRSF003095">
    <property type="entry name" value="Trigger_factor"/>
    <property type="match status" value="1"/>
</dbReference>
<dbReference type="InterPro" id="IPR037041">
    <property type="entry name" value="Trigger_fac_C_sf"/>
</dbReference>
<dbReference type="GO" id="GO:0051301">
    <property type="term" value="P:cell division"/>
    <property type="evidence" value="ECO:0007669"/>
    <property type="project" value="UniProtKB-KW"/>
</dbReference>
<comment type="similarity">
    <text evidence="2 9">Belongs to the FKBP-type PPIase family. Tig subfamily.</text>
</comment>
<dbReference type="GO" id="GO:0015031">
    <property type="term" value="P:protein transport"/>
    <property type="evidence" value="ECO:0007669"/>
    <property type="project" value="UniProtKB-UniRule"/>
</dbReference>
<comment type="domain">
    <text evidence="9">Consists of 3 domains; the N-terminus binds the ribosome, the middle domain has PPIase activity, while the C-terminus has intrinsic chaperone activity on its own.</text>
</comment>
<evidence type="ECO:0000256" key="1">
    <source>
        <dbReference type="ARBA" id="ARBA00000971"/>
    </source>
</evidence>
<name>A0A1V5T1F8_9BACT</name>
<accession>A0A1V5T1F8</accession>
<evidence type="ECO:0000256" key="8">
    <source>
        <dbReference type="ARBA" id="ARBA00029986"/>
    </source>
</evidence>
<dbReference type="GO" id="GO:0005737">
    <property type="term" value="C:cytoplasm"/>
    <property type="evidence" value="ECO:0007669"/>
    <property type="project" value="UniProtKB-SubCell"/>
</dbReference>
<keyword evidence="6 9" id="KW-0143">Chaperone</keyword>
<evidence type="ECO:0000256" key="9">
    <source>
        <dbReference type="HAMAP-Rule" id="MF_00303"/>
    </source>
</evidence>
<dbReference type="Pfam" id="PF05698">
    <property type="entry name" value="Trigger_C"/>
    <property type="match status" value="1"/>
</dbReference>
<dbReference type="InterPro" id="IPR008880">
    <property type="entry name" value="Trigger_fac_C"/>
</dbReference>
<evidence type="ECO:0000256" key="2">
    <source>
        <dbReference type="ARBA" id="ARBA00005464"/>
    </source>
</evidence>
<dbReference type="InterPro" id="IPR046357">
    <property type="entry name" value="PPIase_dom_sf"/>
</dbReference>
<keyword evidence="9" id="KW-0963">Cytoplasm</keyword>
<evidence type="ECO:0000256" key="4">
    <source>
        <dbReference type="ARBA" id="ARBA00016902"/>
    </source>
</evidence>
<keyword evidence="5 9" id="KW-0697">Rotamase</keyword>
<dbReference type="PANTHER" id="PTHR30560">
    <property type="entry name" value="TRIGGER FACTOR CHAPERONE AND PEPTIDYL-PROLYL CIS/TRANS ISOMERASE"/>
    <property type="match status" value="1"/>
</dbReference>
<keyword evidence="9" id="KW-0132">Cell division</keyword>
<dbReference type="Gene3D" id="1.10.3120.10">
    <property type="entry name" value="Trigger factor, C-terminal domain"/>
    <property type="match status" value="1"/>
</dbReference>
<gene>
    <name evidence="9 12" type="primary">tig</name>
    <name evidence="12" type="ORF">BWY41_00585</name>
</gene>
<evidence type="ECO:0000259" key="11">
    <source>
        <dbReference type="Pfam" id="PF05698"/>
    </source>
</evidence>
<dbReference type="HAMAP" id="MF_00303">
    <property type="entry name" value="Trigger_factor_Tig"/>
    <property type="match status" value="1"/>
</dbReference>
<dbReference type="EMBL" id="MWBQ01000035">
    <property type="protein sequence ID" value="OQA60609.1"/>
    <property type="molecule type" value="Genomic_DNA"/>
</dbReference>
<dbReference type="GO" id="GO:0044183">
    <property type="term" value="F:protein folding chaperone"/>
    <property type="evidence" value="ECO:0007669"/>
    <property type="project" value="TreeGrafter"/>
</dbReference>
<dbReference type="NCBIfam" id="TIGR00115">
    <property type="entry name" value="tig"/>
    <property type="match status" value="1"/>
</dbReference>
<dbReference type="PANTHER" id="PTHR30560:SF3">
    <property type="entry name" value="TRIGGER FACTOR-LIKE PROTEIN TIG, CHLOROPLASTIC"/>
    <property type="match status" value="1"/>
</dbReference>
<dbReference type="InterPro" id="IPR008881">
    <property type="entry name" value="Trigger_fac_ribosome-bd_bac"/>
</dbReference>
<keyword evidence="9" id="KW-0131">Cell cycle</keyword>
<dbReference type="Gene3D" id="3.30.70.1050">
    <property type="entry name" value="Trigger factor ribosome-binding domain"/>
    <property type="match status" value="1"/>
</dbReference>
<feature type="domain" description="Trigger factor ribosome-binding bacterial" evidence="10">
    <location>
        <begin position="3"/>
        <end position="145"/>
    </location>
</feature>
<comment type="function">
    <text evidence="9">Involved in protein export. Acts as a chaperone by maintaining the newly synthesized protein in an open conformation. Functions as a peptidyl-prolyl cis-trans isomerase.</text>
</comment>
<dbReference type="InterPro" id="IPR005215">
    <property type="entry name" value="Trig_fac"/>
</dbReference>
<dbReference type="Proteomes" id="UP000485569">
    <property type="component" value="Unassembled WGS sequence"/>
</dbReference>
<organism evidence="12">
    <name type="scientific">Candidatus Atribacter allofermentans</name>
    <dbReference type="NCBI Taxonomy" id="1852833"/>
    <lineage>
        <taxon>Bacteria</taxon>
        <taxon>Pseudomonadati</taxon>
        <taxon>Atribacterota</taxon>
        <taxon>Atribacteria</taxon>
        <taxon>Atribacterales</taxon>
        <taxon>Atribacteraceae</taxon>
        <taxon>Atribacter</taxon>
    </lineage>
</organism>
<evidence type="ECO:0000256" key="5">
    <source>
        <dbReference type="ARBA" id="ARBA00023110"/>
    </source>
</evidence>
<comment type="catalytic activity">
    <reaction evidence="1 9">
        <text>[protein]-peptidylproline (omega=180) = [protein]-peptidylproline (omega=0)</text>
        <dbReference type="Rhea" id="RHEA:16237"/>
        <dbReference type="Rhea" id="RHEA-COMP:10747"/>
        <dbReference type="Rhea" id="RHEA-COMP:10748"/>
        <dbReference type="ChEBI" id="CHEBI:83833"/>
        <dbReference type="ChEBI" id="CHEBI:83834"/>
        <dbReference type="EC" id="5.2.1.8"/>
    </reaction>
</comment>
<dbReference type="GO" id="GO:0003755">
    <property type="term" value="F:peptidyl-prolyl cis-trans isomerase activity"/>
    <property type="evidence" value="ECO:0007669"/>
    <property type="project" value="UniProtKB-UniRule"/>
</dbReference>
<dbReference type="GO" id="GO:0043335">
    <property type="term" value="P:protein unfolding"/>
    <property type="evidence" value="ECO:0007669"/>
    <property type="project" value="TreeGrafter"/>
</dbReference>
<dbReference type="AlphaFoldDB" id="A0A1V5T1F8"/>
<feature type="domain" description="Trigger factor C-terminal" evidence="11">
    <location>
        <begin position="247"/>
        <end position="407"/>
    </location>
</feature>
<reference evidence="12" key="1">
    <citation type="submission" date="2017-02" db="EMBL/GenBank/DDBJ databases">
        <title>Delving into the versatile metabolic prowess of the omnipresent phylum Bacteroidetes.</title>
        <authorList>
            <person name="Nobu M.K."/>
            <person name="Mei R."/>
            <person name="Narihiro T."/>
            <person name="Kuroda K."/>
            <person name="Liu W.-T."/>
        </authorList>
    </citation>
    <scope>NUCLEOTIDE SEQUENCE</scope>
    <source>
        <strain evidence="12">ADurb.Bin276</strain>
    </source>
</reference>